<dbReference type="PANTHER" id="PTHR13817:SF73">
    <property type="entry name" value="FIBRONECTIN TYPE-III DOMAIN-CONTAINING PROTEIN"/>
    <property type="match status" value="1"/>
</dbReference>
<keyword evidence="1" id="KW-0677">Repeat</keyword>
<evidence type="ECO:0000259" key="5">
    <source>
        <dbReference type="PROSITE" id="PS50853"/>
    </source>
</evidence>
<dbReference type="SUPFAM" id="SSF49265">
    <property type="entry name" value="Fibronectin type III"/>
    <property type="match status" value="2"/>
</dbReference>
<dbReference type="GO" id="GO:0016798">
    <property type="term" value="F:hydrolase activity, acting on glycosyl bonds"/>
    <property type="evidence" value="ECO:0007669"/>
    <property type="project" value="UniProtKB-KW"/>
</dbReference>
<keyword evidence="7" id="KW-1185">Reference proteome</keyword>
<evidence type="ECO:0000313" key="6">
    <source>
        <dbReference type="EMBL" id="ABP53013.1"/>
    </source>
</evidence>
<dbReference type="GO" id="GO:0000272">
    <property type="term" value="P:polysaccharide catabolic process"/>
    <property type="evidence" value="ECO:0007669"/>
    <property type="project" value="UniProtKB-KW"/>
</dbReference>
<keyword evidence="3" id="KW-0119">Carbohydrate metabolism</keyword>
<keyword evidence="2" id="KW-0378">Hydrolase</keyword>
<dbReference type="Pfam" id="PF00041">
    <property type="entry name" value="fn3"/>
    <property type="match status" value="2"/>
</dbReference>
<feature type="domain" description="Fibronectin type-III" evidence="5">
    <location>
        <begin position="224"/>
        <end position="317"/>
    </location>
</feature>
<dbReference type="InterPro" id="IPR013783">
    <property type="entry name" value="Ig-like_fold"/>
</dbReference>
<dbReference type="STRING" id="369723.Strop_0529"/>
<dbReference type="HOGENOM" id="CLU_610967_0_0_11"/>
<evidence type="ECO:0000313" key="7">
    <source>
        <dbReference type="Proteomes" id="UP000000235"/>
    </source>
</evidence>
<dbReference type="InterPro" id="IPR003961">
    <property type="entry name" value="FN3_dom"/>
</dbReference>
<organism evidence="6 7">
    <name type="scientific">Salinispora tropica (strain ATCC BAA-916 / DSM 44818 / JCM 13857 / NBRC 105044 / CNB-440)</name>
    <dbReference type="NCBI Taxonomy" id="369723"/>
    <lineage>
        <taxon>Bacteria</taxon>
        <taxon>Bacillati</taxon>
        <taxon>Actinomycetota</taxon>
        <taxon>Actinomycetes</taxon>
        <taxon>Micromonosporales</taxon>
        <taxon>Micromonosporaceae</taxon>
        <taxon>Salinispora</taxon>
    </lineage>
</organism>
<dbReference type="Gene3D" id="2.60.40.10">
    <property type="entry name" value="Immunoglobulins"/>
    <property type="match status" value="3"/>
</dbReference>
<name>A4X2B3_SALTO</name>
<dbReference type="InterPro" id="IPR050964">
    <property type="entry name" value="Striated_Muscle_Regulatory"/>
</dbReference>
<dbReference type="PANTHER" id="PTHR13817">
    <property type="entry name" value="TITIN"/>
    <property type="match status" value="1"/>
</dbReference>
<dbReference type="EMBL" id="CP000667">
    <property type="protein sequence ID" value="ABP53013.1"/>
    <property type="molecule type" value="Genomic_DNA"/>
</dbReference>
<dbReference type="CDD" id="cd00063">
    <property type="entry name" value="FN3"/>
    <property type="match status" value="3"/>
</dbReference>
<evidence type="ECO:0000256" key="1">
    <source>
        <dbReference type="ARBA" id="ARBA00022737"/>
    </source>
</evidence>
<feature type="region of interest" description="Disordered" evidence="4">
    <location>
        <begin position="110"/>
        <end position="138"/>
    </location>
</feature>
<proteinExistence type="predicted"/>
<dbReference type="PROSITE" id="PS50853">
    <property type="entry name" value="FN3"/>
    <property type="match status" value="3"/>
</dbReference>
<feature type="domain" description="Fibronectin type-III" evidence="5">
    <location>
        <begin position="321"/>
        <end position="412"/>
    </location>
</feature>
<keyword evidence="2" id="KW-0326">Glycosidase</keyword>
<dbReference type="SMART" id="SM00060">
    <property type="entry name" value="FN3"/>
    <property type="match status" value="3"/>
</dbReference>
<sequence>MATTWGSAEGHLQAGINCWTSSPSASSTSVTVYLRAYVRVTDGWRFADNQSYSISGTGGGSGSYYNGLDGTGATKLVFSKNFTASIGYGGGPTYSWTCNISGMYNGGTPSHSRSLTLPARPPGVPSTPGTPAVSGVGATSATLSWATPSSNGASLDRTSGQVSRNSTFTDIVASWDSGWATSRSVAGLPKGTTLYARVRAHNSVGWSPYSGTRTITTGTTVPSAPGTPVLEDATATGVTVRWAAPADDGGITLTEYTVQRATDALFSADPHAAALGATTLQVTGLAPGTEYWWRVRAANAVGDSEWSETASVTTPAVPPGAPPEPVLTNVLATSMTVTYSAPADDGGSEIQSYEIQATDALFGASVTSPDTEPPYVVVGLSPATTYYVRVRAINAQGAGSWSPSASVTTLSGVRVGDGASWRDAVVWVGNGASWVLASVKTGNGSQWM</sequence>
<evidence type="ECO:0000256" key="3">
    <source>
        <dbReference type="ARBA" id="ARBA00023326"/>
    </source>
</evidence>
<accession>A4X2B3</accession>
<gene>
    <name evidence="6" type="ordered locus">Strop_0529</name>
</gene>
<dbReference type="KEGG" id="stp:Strop_0529"/>
<evidence type="ECO:0000256" key="2">
    <source>
        <dbReference type="ARBA" id="ARBA00023295"/>
    </source>
</evidence>
<evidence type="ECO:0000256" key="4">
    <source>
        <dbReference type="SAM" id="MobiDB-lite"/>
    </source>
</evidence>
<keyword evidence="3" id="KW-0624">Polysaccharide degradation</keyword>
<reference evidence="7" key="1">
    <citation type="journal article" date="2007" name="Proc. Natl. Acad. Sci. U.S.A.">
        <title>Genome sequencing reveals complex secondary metabolome in the marine actinomycete Salinispora tropica.</title>
        <authorList>
            <person name="Udwary D.W."/>
            <person name="Zeigler L."/>
            <person name="Asolkar R.N."/>
            <person name="Singan V."/>
            <person name="Lapidus A."/>
            <person name="Fenical W."/>
            <person name="Jensen P.R."/>
            <person name="Moore B.S."/>
        </authorList>
    </citation>
    <scope>NUCLEOTIDE SEQUENCE [LARGE SCALE GENOMIC DNA]</scope>
    <source>
        <strain evidence="7">ATCC BAA-916 / DSM 44818 / CNB-440</strain>
    </source>
</reference>
<feature type="domain" description="Fibronectin type-III" evidence="5">
    <location>
        <begin position="127"/>
        <end position="220"/>
    </location>
</feature>
<dbReference type="AlphaFoldDB" id="A4X2B3"/>
<dbReference type="PRINTS" id="PR00014">
    <property type="entry name" value="FNTYPEIII"/>
</dbReference>
<protein>
    <submittedName>
        <fullName evidence="6">Fibronectin, type III domain protein</fullName>
    </submittedName>
</protein>
<dbReference type="InterPro" id="IPR036116">
    <property type="entry name" value="FN3_sf"/>
</dbReference>
<dbReference type="Proteomes" id="UP000000235">
    <property type="component" value="Chromosome"/>
</dbReference>
<dbReference type="eggNOG" id="COG4733">
    <property type="taxonomic scope" value="Bacteria"/>
</dbReference>